<feature type="region of interest" description="Disordered" evidence="1">
    <location>
        <begin position="1"/>
        <end position="31"/>
    </location>
</feature>
<dbReference type="Proteomes" id="UP000198221">
    <property type="component" value="Chromosome I"/>
</dbReference>
<sequence>MRFHRKVDKAGLGHWTPAGERTERPTSDMAEENRRLRKVVAEQRWANEILKAASVLAGFPAVAAAGTRGRPACRGSLLGEKLVGAAGPDQTRLVGEDDRLNAIPQVELRE</sequence>
<feature type="compositionally biased region" description="Basic and acidic residues" evidence="1">
    <location>
        <begin position="20"/>
        <end position="31"/>
    </location>
</feature>
<gene>
    <name evidence="2" type="ORF">GA0070613_4011</name>
</gene>
<reference evidence="3" key="1">
    <citation type="submission" date="2016-06" db="EMBL/GenBank/DDBJ databases">
        <authorList>
            <person name="Varghese N."/>
            <person name="Submissions Spin"/>
        </authorList>
    </citation>
    <scope>NUCLEOTIDE SEQUENCE [LARGE SCALE GENOMIC DNA]</scope>
    <source>
        <strain evidence="3">DSM 43819</strain>
    </source>
</reference>
<organism evidence="2 3">
    <name type="scientific">Micromonospora inositola</name>
    <dbReference type="NCBI Taxonomy" id="47865"/>
    <lineage>
        <taxon>Bacteria</taxon>
        <taxon>Bacillati</taxon>
        <taxon>Actinomycetota</taxon>
        <taxon>Actinomycetes</taxon>
        <taxon>Micromonosporales</taxon>
        <taxon>Micromonosporaceae</taxon>
        <taxon>Micromonospora</taxon>
    </lineage>
</organism>
<keyword evidence="3" id="KW-1185">Reference proteome</keyword>
<proteinExistence type="predicted"/>
<dbReference type="AlphaFoldDB" id="A0A1C5J4U5"/>
<evidence type="ECO:0000313" key="2">
    <source>
        <dbReference type="EMBL" id="SCG65513.1"/>
    </source>
</evidence>
<name>A0A1C5J4U5_9ACTN</name>
<dbReference type="EMBL" id="LT607754">
    <property type="protein sequence ID" value="SCG65513.1"/>
    <property type="molecule type" value="Genomic_DNA"/>
</dbReference>
<evidence type="ECO:0000256" key="1">
    <source>
        <dbReference type="SAM" id="MobiDB-lite"/>
    </source>
</evidence>
<evidence type="ECO:0000313" key="3">
    <source>
        <dbReference type="Proteomes" id="UP000198221"/>
    </source>
</evidence>
<accession>A0A1C5J4U5</accession>
<protein>
    <submittedName>
        <fullName evidence="2">Uncharacterized protein</fullName>
    </submittedName>
</protein>